<feature type="domain" description="D-isomer specific 2-hydroxyacid dehydrogenase NAD-binding" evidence="6">
    <location>
        <begin position="108"/>
        <end position="281"/>
    </location>
</feature>
<dbReference type="Gene3D" id="3.40.50.720">
    <property type="entry name" value="NAD(P)-binding Rossmann-like Domain"/>
    <property type="match status" value="2"/>
</dbReference>
<feature type="domain" description="D-isomer specific 2-hydroxyacid dehydrogenase catalytic" evidence="5">
    <location>
        <begin position="9"/>
        <end position="313"/>
    </location>
</feature>
<keyword evidence="8" id="KW-1185">Reference proteome</keyword>
<dbReference type="GO" id="GO:0016618">
    <property type="term" value="F:hydroxypyruvate reductase [NAD(P)H] activity"/>
    <property type="evidence" value="ECO:0007669"/>
    <property type="project" value="TreeGrafter"/>
</dbReference>
<dbReference type="InterPro" id="IPR006139">
    <property type="entry name" value="D-isomer_2_OHA_DH_cat_dom"/>
</dbReference>
<evidence type="ECO:0000256" key="2">
    <source>
        <dbReference type="ARBA" id="ARBA00023002"/>
    </source>
</evidence>
<gene>
    <name evidence="7" type="ORF">SAMN05660686_04017</name>
</gene>
<dbReference type="FunFam" id="3.40.50.720:FF:000213">
    <property type="entry name" value="Putative 2-hydroxyacid dehydrogenase"/>
    <property type="match status" value="1"/>
</dbReference>
<dbReference type="Pfam" id="PF00389">
    <property type="entry name" value="2-Hacid_dh"/>
    <property type="match status" value="1"/>
</dbReference>
<organism evidence="7 8">
    <name type="scientific">Thalassobaculum litoreum DSM 18839</name>
    <dbReference type="NCBI Taxonomy" id="1123362"/>
    <lineage>
        <taxon>Bacteria</taxon>
        <taxon>Pseudomonadati</taxon>
        <taxon>Pseudomonadota</taxon>
        <taxon>Alphaproteobacteria</taxon>
        <taxon>Rhodospirillales</taxon>
        <taxon>Thalassobaculaceae</taxon>
        <taxon>Thalassobaculum</taxon>
    </lineage>
</organism>
<evidence type="ECO:0000256" key="3">
    <source>
        <dbReference type="ARBA" id="ARBA00023027"/>
    </source>
</evidence>
<comment type="caution">
    <text evidence="7">The sequence shown here is derived from an EMBL/GenBank/DDBJ whole genome shotgun (WGS) entry which is preliminary data.</text>
</comment>
<dbReference type="GO" id="GO:0030267">
    <property type="term" value="F:glyoxylate reductase (NADPH) activity"/>
    <property type="evidence" value="ECO:0007669"/>
    <property type="project" value="TreeGrafter"/>
</dbReference>
<name>A0A8G2BL02_9PROT</name>
<keyword evidence="1" id="KW-0521">NADP</keyword>
<dbReference type="RefSeq" id="WP_028795866.1">
    <property type="nucleotide sequence ID" value="NZ_FNBW01000014.1"/>
</dbReference>
<comment type="similarity">
    <text evidence="4">Belongs to the D-isomer specific 2-hydroxyacid dehydrogenase family.</text>
</comment>
<dbReference type="SUPFAM" id="SSF52283">
    <property type="entry name" value="Formate/glycerate dehydrogenase catalytic domain-like"/>
    <property type="match status" value="1"/>
</dbReference>
<dbReference type="EMBL" id="FNBW01000014">
    <property type="protein sequence ID" value="SDG31786.1"/>
    <property type="molecule type" value="Genomic_DNA"/>
</dbReference>
<dbReference type="GO" id="GO:0051287">
    <property type="term" value="F:NAD binding"/>
    <property type="evidence" value="ECO:0007669"/>
    <property type="project" value="InterPro"/>
</dbReference>
<evidence type="ECO:0000256" key="1">
    <source>
        <dbReference type="ARBA" id="ARBA00022857"/>
    </source>
</evidence>
<reference evidence="7 8" key="1">
    <citation type="submission" date="2016-10" db="EMBL/GenBank/DDBJ databases">
        <authorList>
            <person name="Varghese N."/>
            <person name="Submissions S."/>
        </authorList>
    </citation>
    <scope>NUCLEOTIDE SEQUENCE [LARGE SCALE GENOMIC DNA]</scope>
    <source>
        <strain evidence="7 8">DSM 18839</strain>
    </source>
</reference>
<dbReference type="Pfam" id="PF02826">
    <property type="entry name" value="2-Hacid_dh_C"/>
    <property type="match status" value="1"/>
</dbReference>
<dbReference type="CDD" id="cd12156">
    <property type="entry name" value="HPPR"/>
    <property type="match status" value="1"/>
</dbReference>
<keyword evidence="2 4" id="KW-0560">Oxidoreductase</keyword>
<evidence type="ECO:0000259" key="6">
    <source>
        <dbReference type="Pfam" id="PF02826"/>
    </source>
</evidence>
<evidence type="ECO:0000259" key="5">
    <source>
        <dbReference type="Pfam" id="PF00389"/>
    </source>
</evidence>
<dbReference type="AlphaFoldDB" id="A0A8G2BL02"/>
<sequence length="313" mass="33703">MSTKPDLLVISPWYDVAMEELDDHFTVHKLWEAKDKAAMLASLADSCVAIAGATACGADIMDALPRTKVIAHHGVGYDGVDVKAATERGIKVSNTPDVLSDEVADFALGLLLATCRKIPHADRYVRAGKWESEGNMAFTQRVHGRKVGILGLGRIGIEIARRCEGFKMDIAYHTRSQKDVPYTYYGDLPSMARDVDFLIAIVPGGASTRHMINREVLDALGPDGVLVNVARGSVVDEAALIEALRDGRLGAAGLDVFDQEPKVPQALKDMTETVVLQPHQASATHDTRLAMGRLVMENALAGLAGKPLITPVN</sequence>
<keyword evidence="3" id="KW-0520">NAD</keyword>
<dbReference type="Proteomes" id="UP000198615">
    <property type="component" value="Unassembled WGS sequence"/>
</dbReference>
<accession>A0A8G2BL02</accession>
<evidence type="ECO:0000313" key="8">
    <source>
        <dbReference type="Proteomes" id="UP000198615"/>
    </source>
</evidence>
<dbReference type="OrthoDB" id="9793626at2"/>
<protein>
    <submittedName>
        <fullName evidence="7">Lactate dehydrogenase</fullName>
    </submittedName>
</protein>
<dbReference type="InterPro" id="IPR036291">
    <property type="entry name" value="NAD(P)-bd_dom_sf"/>
</dbReference>
<dbReference type="PANTHER" id="PTHR10996">
    <property type="entry name" value="2-HYDROXYACID DEHYDROGENASE-RELATED"/>
    <property type="match status" value="1"/>
</dbReference>
<evidence type="ECO:0000313" key="7">
    <source>
        <dbReference type="EMBL" id="SDG31786.1"/>
    </source>
</evidence>
<dbReference type="SUPFAM" id="SSF51735">
    <property type="entry name" value="NAD(P)-binding Rossmann-fold domains"/>
    <property type="match status" value="1"/>
</dbReference>
<proteinExistence type="inferred from homology"/>
<dbReference type="InterPro" id="IPR050223">
    <property type="entry name" value="D-isomer_2-hydroxyacid_DH"/>
</dbReference>
<dbReference type="GO" id="GO:0005829">
    <property type="term" value="C:cytosol"/>
    <property type="evidence" value="ECO:0007669"/>
    <property type="project" value="TreeGrafter"/>
</dbReference>
<dbReference type="InterPro" id="IPR006140">
    <property type="entry name" value="D-isomer_DH_NAD-bd"/>
</dbReference>
<dbReference type="PANTHER" id="PTHR10996:SF178">
    <property type="entry name" value="2-HYDROXYACID DEHYDROGENASE YGL185C-RELATED"/>
    <property type="match status" value="1"/>
</dbReference>
<evidence type="ECO:0000256" key="4">
    <source>
        <dbReference type="RuleBase" id="RU003719"/>
    </source>
</evidence>